<reference evidence="3" key="1">
    <citation type="submission" date="2016-06" db="EMBL/GenBank/DDBJ databases">
        <title>Parallel loss of symbiosis genes in relatives of nitrogen-fixing non-legume Parasponia.</title>
        <authorList>
            <person name="Van Velzen R."/>
            <person name="Holmer R."/>
            <person name="Bu F."/>
            <person name="Rutten L."/>
            <person name="Van Zeijl A."/>
            <person name="Liu W."/>
            <person name="Santuari L."/>
            <person name="Cao Q."/>
            <person name="Sharma T."/>
            <person name="Shen D."/>
            <person name="Roswanjaya Y."/>
            <person name="Wardhani T."/>
            <person name="Kalhor M.S."/>
            <person name="Jansen J."/>
            <person name="Van den Hoogen J."/>
            <person name="Gungor B."/>
            <person name="Hartog M."/>
            <person name="Hontelez J."/>
            <person name="Verver J."/>
            <person name="Yang W.-C."/>
            <person name="Schijlen E."/>
            <person name="Repin R."/>
            <person name="Schilthuizen M."/>
            <person name="Schranz E."/>
            <person name="Heidstra R."/>
            <person name="Miyata K."/>
            <person name="Fedorova E."/>
            <person name="Kohlen W."/>
            <person name="Bisseling T."/>
            <person name="Smit S."/>
            <person name="Geurts R."/>
        </authorList>
    </citation>
    <scope>NUCLEOTIDE SEQUENCE [LARGE SCALE GENOMIC DNA]</scope>
    <source>
        <strain evidence="3">cv. RG33-2</strain>
    </source>
</reference>
<keyword evidence="3" id="KW-1185">Reference proteome</keyword>
<evidence type="ECO:0000256" key="1">
    <source>
        <dbReference type="SAM" id="Phobius"/>
    </source>
</evidence>
<gene>
    <name evidence="2" type="ORF">TorRG33x02_043520</name>
</gene>
<evidence type="ECO:0000313" key="3">
    <source>
        <dbReference type="Proteomes" id="UP000237000"/>
    </source>
</evidence>
<keyword evidence="1" id="KW-0472">Membrane</keyword>
<keyword evidence="1" id="KW-1133">Transmembrane helix</keyword>
<organism evidence="2 3">
    <name type="scientific">Trema orientale</name>
    <name type="common">Charcoal tree</name>
    <name type="synonym">Celtis orientalis</name>
    <dbReference type="NCBI Taxonomy" id="63057"/>
    <lineage>
        <taxon>Eukaryota</taxon>
        <taxon>Viridiplantae</taxon>
        <taxon>Streptophyta</taxon>
        <taxon>Embryophyta</taxon>
        <taxon>Tracheophyta</taxon>
        <taxon>Spermatophyta</taxon>
        <taxon>Magnoliopsida</taxon>
        <taxon>eudicotyledons</taxon>
        <taxon>Gunneridae</taxon>
        <taxon>Pentapetalae</taxon>
        <taxon>rosids</taxon>
        <taxon>fabids</taxon>
        <taxon>Rosales</taxon>
        <taxon>Cannabaceae</taxon>
        <taxon>Trema</taxon>
    </lineage>
</organism>
<keyword evidence="1" id="KW-0812">Transmembrane</keyword>
<dbReference type="OrthoDB" id="10467575at2759"/>
<evidence type="ECO:0000313" key="2">
    <source>
        <dbReference type="EMBL" id="PON99934.1"/>
    </source>
</evidence>
<protein>
    <submittedName>
        <fullName evidence="2">Uncharacterized protein</fullName>
    </submittedName>
</protein>
<feature type="non-terminal residue" evidence="2">
    <location>
        <position position="138"/>
    </location>
</feature>
<dbReference type="EMBL" id="JXTC01000016">
    <property type="protein sequence ID" value="PON99934.1"/>
    <property type="molecule type" value="Genomic_DNA"/>
</dbReference>
<name>A0A2P5FQ63_TREOI</name>
<dbReference type="AlphaFoldDB" id="A0A2P5FQ63"/>
<dbReference type="Proteomes" id="UP000237000">
    <property type="component" value="Unassembled WGS sequence"/>
</dbReference>
<feature type="transmembrane region" description="Helical" evidence="1">
    <location>
        <begin position="87"/>
        <end position="107"/>
    </location>
</feature>
<accession>A0A2P5FQ63</accession>
<dbReference type="InParanoid" id="A0A2P5FQ63"/>
<sequence length="138" mass="15593">MNAIWIWSSSCRGIWLYPEYASRKLILSKPAVTSTIWSIFGRGILSLGQALFRLVKFMQVRSSPFFFFTTTGLETQRGYMQSMIRSFSNSFSTSLLMALFFSGANFLGFSLTGGKFGSIFKRWQACMGSIPGMSSWDH</sequence>
<proteinExistence type="predicted"/>
<comment type="caution">
    <text evidence="2">The sequence shown here is derived from an EMBL/GenBank/DDBJ whole genome shotgun (WGS) entry which is preliminary data.</text>
</comment>